<accession>A0A1S1HLW3</accession>
<reference evidence="1 2" key="1">
    <citation type="submission" date="2016-03" db="EMBL/GenBank/DDBJ databases">
        <title>Genome sequence of Providencia stuartii strain, isolated from the salivary glands of larval Lucilia sericata.</title>
        <authorList>
            <person name="Yuan Y."/>
            <person name="Zhang Y."/>
            <person name="Fu S."/>
            <person name="Crippen T.L."/>
            <person name="Visi D."/>
            <person name="Benbow M.E."/>
            <person name="Allen M."/>
            <person name="Tomberlin J.K."/>
            <person name="Sze S.-H."/>
            <person name="Tarone A.M."/>
        </authorList>
    </citation>
    <scope>NUCLEOTIDE SEQUENCE [LARGE SCALE GENOMIC DNA]</scope>
    <source>
        <strain evidence="1 2">Crippen</strain>
    </source>
</reference>
<protein>
    <submittedName>
        <fullName evidence="1">ArsR family transcriptional regulator</fullName>
    </submittedName>
</protein>
<keyword evidence="2" id="KW-1185">Reference proteome</keyword>
<proteinExistence type="predicted"/>
<dbReference type="AlphaFoldDB" id="A0A1S1HLW3"/>
<sequence length="166" mass="18630">MTILNRLYASGGSEVEIETLQIRVNGEDYWLTKGWDNIEAKLEDGRLVTFIACGMDIALPARNEDGTQDLKFAISNIDGIVSGAIREAIDKYNENPNGTLAEVTYRQYLDVDLTAPSKPPFTLTVKSGQWTWADVQITAGYMNILDTAWPRHRYNLAEHSGLRYLS</sequence>
<organism evidence="1 2">
    <name type="scientific">Providencia stuartii</name>
    <dbReference type="NCBI Taxonomy" id="588"/>
    <lineage>
        <taxon>Bacteria</taxon>
        <taxon>Pseudomonadati</taxon>
        <taxon>Pseudomonadota</taxon>
        <taxon>Gammaproteobacteria</taxon>
        <taxon>Enterobacterales</taxon>
        <taxon>Morganellaceae</taxon>
        <taxon>Providencia</taxon>
    </lineage>
</organism>
<gene>
    <name evidence="1" type="ORF">A3Q29_11320</name>
</gene>
<dbReference type="EMBL" id="LVIE01000234">
    <property type="protein sequence ID" value="OHT22396.1"/>
    <property type="molecule type" value="Genomic_DNA"/>
</dbReference>
<dbReference type="RefSeq" id="WP_070930016.1">
    <property type="nucleotide sequence ID" value="NZ_VAUE01000122.1"/>
</dbReference>
<dbReference type="Proteomes" id="UP000179588">
    <property type="component" value="Unassembled WGS sequence"/>
</dbReference>
<evidence type="ECO:0000313" key="1">
    <source>
        <dbReference type="EMBL" id="OHT22396.1"/>
    </source>
</evidence>
<dbReference type="OrthoDB" id="8690039at2"/>
<dbReference type="InterPro" id="IPR014974">
    <property type="entry name" value="DUF1833"/>
</dbReference>
<comment type="caution">
    <text evidence="1">The sequence shown here is derived from an EMBL/GenBank/DDBJ whole genome shotgun (WGS) entry which is preliminary data.</text>
</comment>
<evidence type="ECO:0000313" key="2">
    <source>
        <dbReference type="Proteomes" id="UP000179588"/>
    </source>
</evidence>
<dbReference type="Pfam" id="PF08875">
    <property type="entry name" value="DUF1833"/>
    <property type="match status" value="1"/>
</dbReference>
<name>A0A1S1HLW3_PROST</name>